<dbReference type="PANTHER" id="PTHR47396:SF1">
    <property type="entry name" value="ATP-DEPENDENT HELICASE IRC3-RELATED"/>
    <property type="match status" value="1"/>
</dbReference>
<proteinExistence type="predicted"/>
<sequence length="569" mass="64158">MLLRPRQKELVDRAVEALQTHGNTLAVAPTGAGKTIMLSAAIGALCKSTTAKTDWVKTCVIAHRHELILQNQDKFCRVNPHLSTSIFNAWEKSWQGDTTFAMVQTLSRYKNLITMPPLDLLVIDEAHHARADTYVRVVDYAKSLNPNIKLLGVTATPNRGDKRGLGTLFNNVCDQIFFKDLMDSGDLVRPRTFVMDQDALEKFQDVKKVEDGEFDMVAAAGLMDTKPQNKAVVAHWKKKAGDRQTVVFCSTVDHALHIYHAFTRAHIKTVLIHGKMDKDEREEALRLYTSGQAQVIVNVSILTEGWDHPPTSCIVLLRPCAHQATFIQMVGRGLRPVNPEEYPGVQKTDCIVLDFGNATLIHGKLEQTVILEDRQTEEEKEAAYQRHFPQVCPECKERVVSLEPECPKCGYKAPEPEPKEHQEGSLKADEFSMREVTLLEQSAFSWISLDDDQQTLMAGGLEAWSRVVFRDGQWHAIGGLHKEKTYLLTTGDKMSCLAAADDWMDQQETDDRAHKTRSWLTLPPTPNQLRHLPEHDNDYDMTRYQAALLITLKRKNDEIETVLTQGGSL</sequence>
<keyword evidence="4" id="KW-0378">Hydrolase</keyword>
<keyword evidence="4" id="KW-0067">ATP-binding</keyword>
<dbReference type="SUPFAM" id="SSF52540">
    <property type="entry name" value="P-loop containing nucleoside triphosphate hydrolases"/>
    <property type="match status" value="1"/>
</dbReference>
<dbReference type="Pfam" id="PF04851">
    <property type="entry name" value="ResIII"/>
    <property type="match status" value="1"/>
</dbReference>
<dbReference type="InterPro" id="IPR027417">
    <property type="entry name" value="P-loop_NTPase"/>
</dbReference>
<evidence type="ECO:0000313" key="4">
    <source>
        <dbReference type="EMBL" id="RZI46652.1"/>
    </source>
</evidence>
<dbReference type="EMBL" id="SCFB01000004">
    <property type="protein sequence ID" value="RZI46652.1"/>
    <property type="molecule type" value="Genomic_DNA"/>
</dbReference>
<comment type="caution">
    <text evidence="4">The sequence shown here is derived from an EMBL/GenBank/DDBJ whole genome shotgun (WGS) entry which is preliminary data.</text>
</comment>
<dbReference type="InterPro" id="IPR001650">
    <property type="entry name" value="Helicase_C-like"/>
</dbReference>
<dbReference type="Proteomes" id="UP000293550">
    <property type="component" value="Unassembled WGS sequence"/>
</dbReference>
<evidence type="ECO:0000256" key="1">
    <source>
        <dbReference type="SAM" id="MobiDB-lite"/>
    </source>
</evidence>
<organism evidence="4 5">
    <name type="scientific">Candidatus Finniella inopinata</name>
    <dbReference type="NCBI Taxonomy" id="1696036"/>
    <lineage>
        <taxon>Bacteria</taxon>
        <taxon>Pseudomonadati</taxon>
        <taxon>Pseudomonadota</taxon>
        <taxon>Alphaproteobacteria</taxon>
        <taxon>Holosporales</taxon>
        <taxon>Candidatus Paracaedibacteraceae</taxon>
        <taxon>Candidatus Finniella</taxon>
    </lineage>
</organism>
<keyword evidence="4" id="KW-0547">Nucleotide-binding</keyword>
<dbReference type="GO" id="GO:0003677">
    <property type="term" value="F:DNA binding"/>
    <property type="evidence" value="ECO:0007669"/>
    <property type="project" value="InterPro"/>
</dbReference>
<name>A0A4Q7DIU1_9PROT</name>
<dbReference type="GO" id="GO:0016787">
    <property type="term" value="F:hydrolase activity"/>
    <property type="evidence" value="ECO:0007669"/>
    <property type="project" value="InterPro"/>
</dbReference>
<dbReference type="AlphaFoldDB" id="A0A4Q7DIU1"/>
<dbReference type="SMART" id="SM00490">
    <property type="entry name" value="HELICc"/>
    <property type="match status" value="1"/>
</dbReference>
<feature type="domain" description="Helicase ATP-binding" evidence="2">
    <location>
        <begin position="15"/>
        <end position="175"/>
    </location>
</feature>
<dbReference type="RefSeq" id="WP_130153748.1">
    <property type="nucleotide sequence ID" value="NZ_SCFB01000004.1"/>
</dbReference>
<dbReference type="PROSITE" id="PS51192">
    <property type="entry name" value="HELICASE_ATP_BIND_1"/>
    <property type="match status" value="1"/>
</dbReference>
<dbReference type="PROSITE" id="PS51194">
    <property type="entry name" value="HELICASE_CTER"/>
    <property type="match status" value="1"/>
</dbReference>
<evidence type="ECO:0000313" key="5">
    <source>
        <dbReference type="Proteomes" id="UP000293550"/>
    </source>
</evidence>
<dbReference type="InterPro" id="IPR006935">
    <property type="entry name" value="Helicase/UvrB_N"/>
</dbReference>
<dbReference type="GO" id="GO:0005524">
    <property type="term" value="F:ATP binding"/>
    <property type="evidence" value="ECO:0007669"/>
    <property type="project" value="InterPro"/>
</dbReference>
<accession>A0A4Q7DIU1</accession>
<feature type="region of interest" description="Disordered" evidence="1">
    <location>
        <begin position="515"/>
        <end position="535"/>
    </location>
</feature>
<keyword evidence="5" id="KW-1185">Reference proteome</keyword>
<reference evidence="4 5" key="1">
    <citation type="submission" date="2018-10" db="EMBL/GenBank/DDBJ databases">
        <title>An updated phylogeny of the Alphaproteobacteria reveals that the parasitic Rickettsiales and Holosporales have independent origins.</title>
        <authorList>
            <person name="Munoz-Gomez S.A."/>
            <person name="Hess S."/>
            <person name="Burger G."/>
            <person name="Lang B.F."/>
            <person name="Susko E."/>
            <person name="Slamovits C.H."/>
            <person name="Roger A.J."/>
        </authorList>
    </citation>
    <scope>NUCLEOTIDE SEQUENCE [LARGE SCALE GENOMIC DNA]</scope>
    <source>
        <strain evidence="4">HOLO01</strain>
    </source>
</reference>
<dbReference type="SMART" id="SM00487">
    <property type="entry name" value="DEXDc"/>
    <property type="match status" value="1"/>
</dbReference>
<keyword evidence="4" id="KW-0347">Helicase</keyword>
<evidence type="ECO:0000259" key="2">
    <source>
        <dbReference type="PROSITE" id="PS51192"/>
    </source>
</evidence>
<dbReference type="InterPro" id="IPR014001">
    <property type="entry name" value="Helicase_ATP-bd"/>
</dbReference>
<dbReference type="OrthoDB" id="5194627at2"/>
<gene>
    <name evidence="4" type="ORF">EQU50_03450</name>
</gene>
<feature type="domain" description="Helicase C-terminal" evidence="3">
    <location>
        <begin position="228"/>
        <end position="382"/>
    </location>
</feature>
<protein>
    <submittedName>
        <fullName evidence="4">DEAD/DEAH box helicase</fullName>
    </submittedName>
</protein>
<dbReference type="Gene3D" id="3.40.50.300">
    <property type="entry name" value="P-loop containing nucleotide triphosphate hydrolases"/>
    <property type="match status" value="2"/>
</dbReference>
<evidence type="ECO:0000259" key="3">
    <source>
        <dbReference type="PROSITE" id="PS51194"/>
    </source>
</evidence>
<dbReference type="GO" id="GO:0005829">
    <property type="term" value="C:cytosol"/>
    <property type="evidence" value="ECO:0007669"/>
    <property type="project" value="TreeGrafter"/>
</dbReference>
<dbReference type="Pfam" id="PF00271">
    <property type="entry name" value="Helicase_C"/>
    <property type="match status" value="1"/>
</dbReference>
<dbReference type="PANTHER" id="PTHR47396">
    <property type="entry name" value="TYPE I RESTRICTION ENZYME ECOKI R PROTEIN"/>
    <property type="match status" value="1"/>
</dbReference>
<dbReference type="InterPro" id="IPR050742">
    <property type="entry name" value="Helicase_Restrict-Modif_Enz"/>
</dbReference>
<dbReference type="GO" id="GO:0004386">
    <property type="term" value="F:helicase activity"/>
    <property type="evidence" value="ECO:0007669"/>
    <property type="project" value="UniProtKB-KW"/>
</dbReference>